<dbReference type="GeneID" id="26304214"/>
<dbReference type="GO" id="GO:0047661">
    <property type="term" value="F:amino-acid racemase activity"/>
    <property type="evidence" value="ECO:0007669"/>
    <property type="project" value="InterPro"/>
</dbReference>
<dbReference type="InterPro" id="IPR015942">
    <property type="entry name" value="Asp/Glu/hydantoin_racemase"/>
</dbReference>
<dbReference type="RefSeq" id="XP_014656392.1">
    <property type="nucleotide sequence ID" value="XM_014800906.1"/>
</dbReference>
<evidence type="ECO:0000313" key="2">
    <source>
        <dbReference type="EMBL" id="GAK65188.1"/>
    </source>
</evidence>
<dbReference type="Gene3D" id="3.40.50.12500">
    <property type="match status" value="1"/>
</dbReference>
<dbReference type="InterPro" id="IPR053714">
    <property type="entry name" value="Iso_Racemase_Enz_sf"/>
</dbReference>
<dbReference type="EMBL" id="DF830075">
    <property type="protein sequence ID" value="GAK65188.1"/>
    <property type="molecule type" value="Genomic_DNA"/>
</dbReference>
<dbReference type="AlphaFoldDB" id="A0A081CEU2"/>
<protein>
    <submittedName>
        <fullName evidence="2">Uncharacterized protein</fullName>
    </submittedName>
</protein>
<reference evidence="3" key="1">
    <citation type="journal article" date="2014" name="Genome Announc.">
        <title>Draft Genome Sequence of the Yeast Pseudozyma antarctica Type Strain JCM10317, a Producer of the Glycolipid Biosurfactants, Mannosylerythritol Lipids.</title>
        <authorList>
            <person name="Saika A."/>
            <person name="Koike H."/>
            <person name="Hori T."/>
            <person name="Fukuoka T."/>
            <person name="Sato S."/>
            <person name="Habe H."/>
            <person name="Kitamoto D."/>
            <person name="Morita T."/>
        </authorList>
    </citation>
    <scope>NUCLEOTIDE SEQUENCE [LARGE SCALE GENOMIC DNA]</scope>
    <source>
        <strain evidence="3">JCM 10317</strain>
    </source>
</reference>
<dbReference type="InterPro" id="IPR052186">
    <property type="entry name" value="Hydantoin_racemase-like"/>
</dbReference>
<gene>
    <name evidence="2" type="ORF">PAN0_008c3405</name>
</gene>
<evidence type="ECO:0000256" key="1">
    <source>
        <dbReference type="ARBA" id="ARBA00038414"/>
    </source>
</evidence>
<dbReference type="Proteomes" id="UP000053758">
    <property type="component" value="Unassembled WGS sequence"/>
</dbReference>
<dbReference type="PANTHER" id="PTHR28047:SF5">
    <property type="entry name" value="PROTEIN DCG1"/>
    <property type="match status" value="1"/>
</dbReference>
<dbReference type="PANTHER" id="PTHR28047">
    <property type="entry name" value="PROTEIN DCG1"/>
    <property type="match status" value="1"/>
</dbReference>
<comment type="similarity">
    <text evidence="1">Belongs to the HyuE racemase family.</text>
</comment>
<sequence length="271" mass="27403">MLASQPPSSHPSNTLNMAPVADTTSTTFASASSSVALYVVNPNSSAVITSALAASLAVPPGCHANFVTGPPSSPESIQDIPGSIISAAETYRSLVASSPSDDLALHPADAFLVACFSDHPLVGMLRQKCPSKPAVHLLEAAVVHALSAGNRFGVLTTGRSVVPDVEAGVRKLLGGNSDRYVGTHATGLGVVELQTGNREKVEAAITTGAQKLAASGADVIILGCAGMTGMQPLVRRACAALGPDYASVAVIDGAIAGMHILAGLARTNYRA</sequence>
<name>A0A081CEU2_PSEA2</name>
<dbReference type="Pfam" id="PF01177">
    <property type="entry name" value="Asp_Glu_race"/>
    <property type="match status" value="1"/>
</dbReference>
<organism evidence="2 3">
    <name type="scientific">Pseudozyma antarctica</name>
    <name type="common">Yeast</name>
    <name type="synonym">Candida antarctica</name>
    <dbReference type="NCBI Taxonomy" id="84753"/>
    <lineage>
        <taxon>Eukaryota</taxon>
        <taxon>Fungi</taxon>
        <taxon>Dikarya</taxon>
        <taxon>Basidiomycota</taxon>
        <taxon>Ustilaginomycotina</taxon>
        <taxon>Ustilaginomycetes</taxon>
        <taxon>Ustilaginales</taxon>
        <taxon>Ustilaginaceae</taxon>
        <taxon>Moesziomyces</taxon>
    </lineage>
</organism>
<evidence type="ECO:0000313" key="3">
    <source>
        <dbReference type="Proteomes" id="UP000053758"/>
    </source>
</evidence>
<dbReference type="HOGENOM" id="CLU_053002_1_0_1"/>
<keyword evidence="3" id="KW-1185">Reference proteome</keyword>
<proteinExistence type="inferred from homology"/>
<accession>A0A081CEU2</accession>